<gene>
    <name evidence="2" type="ORF">ACFSUN_12150</name>
</gene>
<keyword evidence="3" id="KW-1185">Reference proteome</keyword>
<evidence type="ECO:0000313" key="3">
    <source>
        <dbReference type="Proteomes" id="UP001597451"/>
    </source>
</evidence>
<organism evidence="2 3">
    <name type="scientific">Oceanobacillus kapialis</name>
    <dbReference type="NCBI Taxonomy" id="481353"/>
    <lineage>
        <taxon>Bacteria</taxon>
        <taxon>Bacillati</taxon>
        <taxon>Bacillota</taxon>
        <taxon>Bacilli</taxon>
        <taxon>Bacillales</taxon>
        <taxon>Bacillaceae</taxon>
        <taxon>Oceanobacillus</taxon>
    </lineage>
</organism>
<keyword evidence="1" id="KW-0732">Signal</keyword>
<dbReference type="Proteomes" id="UP001597451">
    <property type="component" value="Unassembled WGS sequence"/>
</dbReference>
<name>A0ABW5Q1S7_9BACI</name>
<dbReference type="EMBL" id="JBHUMX010000036">
    <property type="protein sequence ID" value="MFD2629533.1"/>
    <property type="molecule type" value="Genomic_DNA"/>
</dbReference>
<reference evidence="3" key="1">
    <citation type="journal article" date="2019" name="Int. J. Syst. Evol. Microbiol.">
        <title>The Global Catalogue of Microorganisms (GCM) 10K type strain sequencing project: providing services to taxonomists for standard genome sequencing and annotation.</title>
        <authorList>
            <consortium name="The Broad Institute Genomics Platform"/>
            <consortium name="The Broad Institute Genome Sequencing Center for Infectious Disease"/>
            <person name="Wu L."/>
            <person name="Ma J."/>
        </authorList>
    </citation>
    <scope>NUCLEOTIDE SEQUENCE [LARGE SCALE GENOMIC DNA]</scope>
    <source>
        <strain evidence="3">TISTR 1858</strain>
    </source>
</reference>
<feature type="chain" id="PRO_5046755171" evidence="1">
    <location>
        <begin position="22"/>
        <end position="44"/>
    </location>
</feature>
<evidence type="ECO:0000256" key="1">
    <source>
        <dbReference type="SAM" id="SignalP"/>
    </source>
</evidence>
<feature type="signal peptide" evidence="1">
    <location>
        <begin position="1"/>
        <end position="21"/>
    </location>
</feature>
<protein>
    <submittedName>
        <fullName evidence="2">Uncharacterized protein</fullName>
    </submittedName>
</protein>
<sequence>MKKLISGILIGAVLFSGFMFTQQEDTAVGEREPSVLSIQQSSFF</sequence>
<dbReference type="RefSeq" id="WP_379562324.1">
    <property type="nucleotide sequence ID" value="NZ_JBHUMX010000036.1"/>
</dbReference>
<comment type="caution">
    <text evidence="2">The sequence shown here is derived from an EMBL/GenBank/DDBJ whole genome shotgun (WGS) entry which is preliminary data.</text>
</comment>
<evidence type="ECO:0000313" key="2">
    <source>
        <dbReference type="EMBL" id="MFD2629533.1"/>
    </source>
</evidence>
<proteinExistence type="predicted"/>
<accession>A0ABW5Q1S7</accession>